<feature type="domain" description="Polymerase nucleotidyl transferase" evidence="1">
    <location>
        <begin position="32"/>
        <end position="81"/>
    </location>
</feature>
<evidence type="ECO:0000313" key="3">
    <source>
        <dbReference type="EMBL" id="MBP2054502.1"/>
    </source>
</evidence>
<keyword evidence="5" id="KW-1185">Reference proteome</keyword>
<dbReference type="EMBL" id="JAGGLP010000022">
    <property type="protein sequence ID" value="MBP2054502.1"/>
    <property type="molecule type" value="Genomic_DNA"/>
</dbReference>
<dbReference type="InterPro" id="IPR002934">
    <property type="entry name" value="Polymerase_NTP_transf_dom"/>
</dbReference>
<evidence type="ECO:0000313" key="4">
    <source>
        <dbReference type="Proteomes" id="UP000092659"/>
    </source>
</evidence>
<gene>
    <name evidence="2" type="ORF">AVL59_02565</name>
    <name evidence="3" type="ORF">J2Z21_007511</name>
</gene>
<reference evidence="3 5" key="2">
    <citation type="submission" date="2021-03" db="EMBL/GenBank/DDBJ databases">
        <title>Genomic Encyclopedia of Type Strains, Phase IV (KMG-IV): sequencing the most valuable type-strain genomes for metagenomic binning, comparative biology and taxonomic classification.</title>
        <authorList>
            <person name="Goeker M."/>
        </authorList>
    </citation>
    <scope>NUCLEOTIDE SEQUENCE [LARGE SCALE GENOMIC DNA]</scope>
    <source>
        <strain evidence="3 5">DSM 40499</strain>
    </source>
</reference>
<reference evidence="2 4" key="1">
    <citation type="submission" date="2016-06" db="EMBL/GenBank/DDBJ databases">
        <title>Complete genome sequence of Streptomyces griseochromogenes ATCC 14511, the Blasticidin S producer.</title>
        <authorList>
            <person name="Wu L."/>
        </authorList>
    </citation>
    <scope>NUCLEOTIDE SEQUENCE [LARGE SCALE GENOMIC DNA]</scope>
    <source>
        <strain evidence="2 4">ATCC 14511</strain>
    </source>
</reference>
<evidence type="ECO:0000313" key="5">
    <source>
        <dbReference type="Proteomes" id="UP001519309"/>
    </source>
</evidence>
<dbReference type="AlphaFoldDB" id="A0A1B1APV0"/>
<dbReference type="KEGG" id="sgs:AVL59_02565"/>
<evidence type="ECO:0000259" key="1">
    <source>
        <dbReference type="Pfam" id="PF01909"/>
    </source>
</evidence>
<organism evidence="2 4">
    <name type="scientific">Streptomyces griseochromogenes</name>
    <dbReference type="NCBI Taxonomy" id="68214"/>
    <lineage>
        <taxon>Bacteria</taxon>
        <taxon>Bacillati</taxon>
        <taxon>Actinomycetota</taxon>
        <taxon>Actinomycetes</taxon>
        <taxon>Kitasatosporales</taxon>
        <taxon>Streptomycetaceae</taxon>
        <taxon>Streptomyces</taxon>
    </lineage>
</organism>
<name>A0A1B1APV0_9ACTN</name>
<dbReference type="SUPFAM" id="SSF81301">
    <property type="entry name" value="Nucleotidyltransferase"/>
    <property type="match status" value="1"/>
</dbReference>
<dbReference type="EMBL" id="CP016279">
    <property type="protein sequence ID" value="ANP48599.1"/>
    <property type="molecule type" value="Genomic_DNA"/>
</dbReference>
<dbReference type="Pfam" id="PF01909">
    <property type="entry name" value="NTP_transf_2"/>
    <property type="match status" value="1"/>
</dbReference>
<dbReference type="OrthoDB" id="4192882at2"/>
<sequence>MDVSLLDRLPAPVRAELDRRQAALPAIAALVEADQDEPVLLAGSYATGEWNPTSDLDLLVLTRRYRPRRTPGTTNHPSILGDSFDGRAGDLPVNVEYVGEERLQDIARVLENTAGEDGTVDLPNFQGLELRLVQRVHQGVALSGAEELDKLRAGLDLDAVRSAATALAFVGTLSLLEDTTVLASPTRELMCRGAAESLLMSAVNAFGVLTHDGKHLLTRAARIAEHDDVPRLFRQIEGLLFADRLVHEEALGLILDLAGDLYRSFTDPRCPSGVLRMLEPFVPTWGWTGRVLAGERA</sequence>
<dbReference type="RefSeq" id="WP_067299579.1">
    <property type="nucleotide sequence ID" value="NZ_CP016279.1"/>
</dbReference>
<dbReference type="GO" id="GO:0016779">
    <property type="term" value="F:nucleotidyltransferase activity"/>
    <property type="evidence" value="ECO:0007669"/>
    <property type="project" value="InterPro"/>
</dbReference>
<accession>A0A1B1APV0</accession>
<protein>
    <submittedName>
        <fullName evidence="3">Nucleotidyltransferase</fullName>
    </submittedName>
</protein>
<dbReference type="Gene3D" id="3.30.460.10">
    <property type="entry name" value="Beta Polymerase, domain 2"/>
    <property type="match status" value="1"/>
</dbReference>
<evidence type="ECO:0000313" key="2">
    <source>
        <dbReference type="EMBL" id="ANP48599.1"/>
    </source>
</evidence>
<proteinExistence type="predicted"/>
<dbReference type="Proteomes" id="UP000092659">
    <property type="component" value="Chromosome"/>
</dbReference>
<dbReference type="InterPro" id="IPR043519">
    <property type="entry name" value="NT_sf"/>
</dbReference>
<dbReference type="Proteomes" id="UP001519309">
    <property type="component" value="Unassembled WGS sequence"/>
</dbReference>
<dbReference type="CDD" id="cd05403">
    <property type="entry name" value="NT_KNTase_like"/>
    <property type="match status" value="1"/>
</dbReference>
<dbReference type="STRING" id="68214.AVL59_02565"/>